<dbReference type="AlphaFoldDB" id="A0AAV5FXJ6"/>
<keyword evidence="3" id="KW-1185">Reference proteome</keyword>
<protein>
    <recommendedName>
        <fullName evidence="1">F-box domain-containing protein</fullName>
    </recommendedName>
</protein>
<reference evidence="2" key="2">
    <citation type="submission" date="2021-12" db="EMBL/GenBank/DDBJ databases">
        <title>Resequencing data analysis of finger millet.</title>
        <authorList>
            <person name="Hatakeyama M."/>
            <person name="Aluri S."/>
            <person name="Balachadran M.T."/>
            <person name="Sivarajan S.R."/>
            <person name="Poveda L."/>
            <person name="Shimizu-Inatsugi R."/>
            <person name="Schlapbach R."/>
            <person name="Sreeman S.M."/>
            <person name="Shimizu K.K."/>
        </authorList>
    </citation>
    <scope>NUCLEOTIDE SEQUENCE</scope>
</reference>
<sequence length="255" mass="27844">MRTLSLNTNVLVDAADILKECSRAFAKIIGLPESVGTILWTISRTHSPSSSRSLTTAAAAGGRDRHHTTAAWLVHRSQRLRDPFEAVKRFGSGTEQQSDLVSPTRIRAGYTLIDCDDIISRGISDRIVVITENWKFGAAASHNFSYNSCSCIVLESMALMSVELPEDILMLILGALEVPDLVRAGSVCSSWHGAYTNLRDIGRCKQQQTPCLLFTAKSYGAGAAGLYSLTEKKPYRLALPDPPICCCSLRVYICC</sequence>
<dbReference type="SUPFAM" id="SSF81383">
    <property type="entry name" value="F-box domain"/>
    <property type="match status" value="1"/>
</dbReference>
<accession>A0AAV5FXJ6</accession>
<proteinExistence type="predicted"/>
<dbReference type="Pfam" id="PF12937">
    <property type="entry name" value="F-box-like"/>
    <property type="match status" value="1"/>
</dbReference>
<evidence type="ECO:0000259" key="1">
    <source>
        <dbReference type="Pfam" id="PF12937"/>
    </source>
</evidence>
<name>A0AAV5FXJ6_ELECO</name>
<dbReference type="PANTHER" id="PTHR44586">
    <property type="entry name" value="F-BOX DOMAIN CONTAINING PROTEIN, EXPRESSED"/>
    <property type="match status" value="1"/>
</dbReference>
<dbReference type="InterPro" id="IPR036047">
    <property type="entry name" value="F-box-like_dom_sf"/>
</dbReference>
<dbReference type="PANTHER" id="PTHR44586:SF25">
    <property type="entry name" value="(WILD MALAYSIAN BANANA) HYPOTHETICAL PROTEIN"/>
    <property type="match status" value="1"/>
</dbReference>
<gene>
    <name evidence="2" type="primary">gb28325</name>
    <name evidence="2" type="ORF">PR202_gb28325</name>
</gene>
<dbReference type="InterPro" id="IPR001810">
    <property type="entry name" value="F-box_dom"/>
</dbReference>
<comment type="caution">
    <text evidence="2">The sequence shown here is derived from an EMBL/GenBank/DDBJ whole genome shotgun (WGS) entry which is preliminary data.</text>
</comment>
<evidence type="ECO:0000313" key="2">
    <source>
        <dbReference type="EMBL" id="GJN39220.1"/>
    </source>
</evidence>
<feature type="domain" description="F-box" evidence="1">
    <location>
        <begin position="163"/>
        <end position="193"/>
    </location>
</feature>
<dbReference type="Gene3D" id="1.20.1280.50">
    <property type="match status" value="1"/>
</dbReference>
<dbReference type="Proteomes" id="UP001054889">
    <property type="component" value="Unassembled WGS sequence"/>
</dbReference>
<reference evidence="2" key="1">
    <citation type="journal article" date="2018" name="DNA Res.">
        <title>Multiple hybrid de novo genome assembly of finger millet, an orphan allotetraploid crop.</title>
        <authorList>
            <person name="Hatakeyama M."/>
            <person name="Aluri S."/>
            <person name="Balachadran M.T."/>
            <person name="Sivarajan S.R."/>
            <person name="Patrignani A."/>
            <person name="Gruter S."/>
            <person name="Poveda L."/>
            <person name="Shimizu-Inatsugi R."/>
            <person name="Baeten J."/>
            <person name="Francoijs K.J."/>
            <person name="Nataraja K.N."/>
            <person name="Reddy Y.A.N."/>
            <person name="Phadnis S."/>
            <person name="Ravikumar R.L."/>
            <person name="Schlapbach R."/>
            <person name="Sreeman S.M."/>
            <person name="Shimizu K.K."/>
        </authorList>
    </citation>
    <scope>NUCLEOTIDE SEQUENCE</scope>
</reference>
<organism evidence="2 3">
    <name type="scientific">Eleusine coracana subsp. coracana</name>
    <dbReference type="NCBI Taxonomy" id="191504"/>
    <lineage>
        <taxon>Eukaryota</taxon>
        <taxon>Viridiplantae</taxon>
        <taxon>Streptophyta</taxon>
        <taxon>Embryophyta</taxon>
        <taxon>Tracheophyta</taxon>
        <taxon>Spermatophyta</taxon>
        <taxon>Magnoliopsida</taxon>
        <taxon>Liliopsida</taxon>
        <taxon>Poales</taxon>
        <taxon>Poaceae</taxon>
        <taxon>PACMAD clade</taxon>
        <taxon>Chloridoideae</taxon>
        <taxon>Cynodonteae</taxon>
        <taxon>Eleusininae</taxon>
        <taxon>Eleusine</taxon>
    </lineage>
</organism>
<dbReference type="EMBL" id="BQKI01000097">
    <property type="protein sequence ID" value="GJN39220.1"/>
    <property type="molecule type" value="Genomic_DNA"/>
</dbReference>
<evidence type="ECO:0000313" key="3">
    <source>
        <dbReference type="Proteomes" id="UP001054889"/>
    </source>
</evidence>
<dbReference type="CDD" id="cd09917">
    <property type="entry name" value="F-box_SF"/>
    <property type="match status" value="1"/>
</dbReference>